<proteinExistence type="predicted"/>
<feature type="transmembrane region" description="Helical" evidence="1">
    <location>
        <begin position="58"/>
        <end position="77"/>
    </location>
</feature>
<name>A0A941EX13_9ACTN</name>
<keyword evidence="1" id="KW-1133">Transmembrane helix</keyword>
<dbReference type="Proteomes" id="UP000675781">
    <property type="component" value="Unassembled WGS sequence"/>
</dbReference>
<dbReference type="EMBL" id="JAGSOG010000443">
    <property type="protein sequence ID" value="MBR7839410.1"/>
    <property type="molecule type" value="Genomic_DNA"/>
</dbReference>
<evidence type="ECO:0000313" key="3">
    <source>
        <dbReference type="Proteomes" id="UP000675781"/>
    </source>
</evidence>
<keyword evidence="3" id="KW-1185">Reference proteome</keyword>
<organism evidence="2 3">
    <name type="scientific">Actinospica durhamensis</name>
    <dbReference type="NCBI Taxonomy" id="1508375"/>
    <lineage>
        <taxon>Bacteria</taxon>
        <taxon>Bacillati</taxon>
        <taxon>Actinomycetota</taxon>
        <taxon>Actinomycetes</taxon>
        <taxon>Catenulisporales</taxon>
        <taxon>Actinospicaceae</taxon>
        <taxon>Actinospica</taxon>
    </lineage>
</organism>
<feature type="transmembrane region" description="Helical" evidence="1">
    <location>
        <begin position="26"/>
        <end position="46"/>
    </location>
</feature>
<evidence type="ECO:0000256" key="1">
    <source>
        <dbReference type="SAM" id="Phobius"/>
    </source>
</evidence>
<gene>
    <name evidence="2" type="ORF">KDL01_39490</name>
</gene>
<dbReference type="RefSeq" id="WP_212533847.1">
    <property type="nucleotide sequence ID" value="NZ_JAGSOG010000443.1"/>
</dbReference>
<keyword evidence="1" id="KW-0472">Membrane</keyword>
<reference evidence="2" key="1">
    <citation type="submission" date="2021-04" db="EMBL/GenBank/DDBJ databases">
        <title>Genome based classification of Actinospica acidithermotolerans sp. nov., an actinobacterium isolated from an Indonesian hot spring.</title>
        <authorList>
            <person name="Kusuma A.B."/>
            <person name="Putra K.E."/>
            <person name="Nafisah S."/>
            <person name="Loh J."/>
            <person name="Nouioui I."/>
            <person name="Goodfellow M."/>
        </authorList>
    </citation>
    <scope>NUCLEOTIDE SEQUENCE</scope>
    <source>
        <strain evidence="2">CSCA 57</strain>
    </source>
</reference>
<evidence type="ECO:0000313" key="2">
    <source>
        <dbReference type="EMBL" id="MBR7839410.1"/>
    </source>
</evidence>
<keyword evidence="1" id="KW-0812">Transmembrane</keyword>
<dbReference type="AlphaFoldDB" id="A0A941EX13"/>
<protein>
    <recommendedName>
        <fullName evidence="4">YcxB family protein</fullName>
    </recommendedName>
</protein>
<evidence type="ECO:0008006" key="4">
    <source>
        <dbReference type="Google" id="ProtNLM"/>
    </source>
</evidence>
<comment type="caution">
    <text evidence="2">The sequence shown here is derived from an EMBL/GenBank/DDBJ whole genome shotgun (WGS) entry which is preliminary data.</text>
</comment>
<accession>A0A941EX13</accession>
<sequence length="171" mass="18222">MDIAVSYTLEGAQASAAANSVRKYELFRGTVGVVACLVGFAAVNFLDGDPAVTTALNIVLAVTLVVLVVFAISWLRIAARVRMTAPKSTRPTTVSITDGGLTVARTGIVAAKITWQDVAHCTSAGDIWIFALKGGEDAVLIPQQQLAPADREQVGAFLGTWGKRRYRFSPW</sequence>